<organism evidence="1 2">
    <name type="scientific">Ceratodon purpureus</name>
    <name type="common">Fire moss</name>
    <name type="synonym">Dicranum purpureum</name>
    <dbReference type="NCBI Taxonomy" id="3225"/>
    <lineage>
        <taxon>Eukaryota</taxon>
        <taxon>Viridiplantae</taxon>
        <taxon>Streptophyta</taxon>
        <taxon>Embryophyta</taxon>
        <taxon>Bryophyta</taxon>
        <taxon>Bryophytina</taxon>
        <taxon>Bryopsida</taxon>
        <taxon>Dicranidae</taxon>
        <taxon>Pseudoditrichales</taxon>
        <taxon>Ditrichaceae</taxon>
        <taxon>Ceratodon</taxon>
    </lineage>
</organism>
<dbReference type="Proteomes" id="UP000822688">
    <property type="component" value="Chromosome 2"/>
</dbReference>
<keyword evidence="2" id="KW-1185">Reference proteome</keyword>
<reference evidence="1" key="1">
    <citation type="submission" date="2020-06" db="EMBL/GenBank/DDBJ databases">
        <title>WGS assembly of Ceratodon purpureus strain R40.</title>
        <authorList>
            <person name="Carey S.B."/>
            <person name="Jenkins J."/>
            <person name="Shu S."/>
            <person name="Lovell J.T."/>
            <person name="Sreedasyam A."/>
            <person name="Maumus F."/>
            <person name="Tiley G.P."/>
            <person name="Fernandez-Pozo N."/>
            <person name="Barry K."/>
            <person name="Chen C."/>
            <person name="Wang M."/>
            <person name="Lipzen A."/>
            <person name="Daum C."/>
            <person name="Saski C.A."/>
            <person name="Payton A.C."/>
            <person name="Mcbreen J.C."/>
            <person name="Conrad R.E."/>
            <person name="Kollar L.M."/>
            <person name="Olsson S."/>
            <person name="Huttunen S."/>
            <person name="Landis J.B."/>
            <person name="Wickett N.J."/>
            <person name="Johnson M.G."/>
            <person name="Rensing S.A."/>
            <person name="Grimwood J."/>
            <person name="Schmutz J."/>
            <person name="Mcdaniel S.F."/>
        </authorList>
    </citation>
    <scope>NUCLEOTIDE SEQUENCE</scope>
    <source>
        <strain evidence="1">R40</strain>
    </source>
</reference>
<accession>A0A8T0IXY5</accession>
<dbReference type="EMBL" id="CM026422">
    <property type="protein sequence ID" value="KAG0587606.1"/>
    <property type="molecule type" value="Genomic_DNA"/>
</dbReference>
<name>A0A8T0IXY5_CERPU</name>
<sequence>MYVPDNRHEVVKADNIEGVARGSCANEIYCRSCQKNILNCFNNIKSYNSSNGHLSGHQRFVELSNKLRTLDWWNIGWAPTGRSFVNHHTLPTEGESQFVVFKAFRCKKFYEYEDYSFNMDKGIFRIIEGRLQLSKFAKFAYVDKNLYAKSERFVEDVAYCNYAPHDDPTDHRFGFILWLHPKLIKSNEVSSFWFNEYKICIIPSHASAFIFNVVDMVHCMTTEKKAKVLGFAFVQNRDFITV</sequence>
<gene>
    <name evidence="1" type="ORF">KC19_2G177100</name>
</gene>
<evidence type="ECO:0000313" key="1">
    <source>
        <dbReference type="EMBL" id="KAG0587606.1"/>
    </source>
</evidence>
<evidence type="ECO:0000313" key="2">
    <source>
        <dbReference type="Proteomes" id="UP000822688"/>
    </source>
</evidence>
<dbReference type="AlphaFoldDB" id="A0A8T0IXY5"/>
<comment type="caution">
    <text evidence="1">The sequence shown here is derived from an EMBL/GenBank/DDBJ whole genome shotgun (WGS) entry which is preliminary data.</text>
</comment>
<proteinExistence type="predicted"/>
<protein>
    <submittedName>
        <fullName evidence="1">Uncharacterized protein</fullName>
    </submittedName>
</protein>